<dbReference type="SUPFAM" id="SSF57701">
    <property type="entry name" value="Zn2/Cys6 DNA-binding domain"/>
    <property type="match status" value="1"/>
</dbReference>
<evidence type="ECO:0000256" key="5">
    <source>
        <dbReference type="ARBA" id="ARBA00023242"/>
    </source>
</evidence>
<feature type="region of interest" description="Disordered" evidence="6">
    <location>
        <begin position="45"/>
        <end position="106"/>
    </location>
</feature>
<accession>A0AAN6M059</accession>
<keyword evidence="5" id="KW-0539">Nucleus</keyword>
<dbReference type="Pfam" id="PF00172">
    <property type="entry name" value="Zn_clus"/>
    <property type="match status" value="1"/>
</dbReference>
<name>A0AAN6M059_9PLEO</name>
<evidence type="ECO:0000256" key="3">
    <source>
        <dbReference type="ARBA" id="ARBA00023015"/>
    </source>
</evidence>
<dbReference type="PANTHER" id="PTHR47338:SF5">
    <property type="entry name" value="ZN(II)2CYS6 TRANSCRIPTION FACTOR (EUROFUNG)"/>
    <property type="match status" value="1"/>
</dbReference>
<keyword evidence="4" id="KW-0804">Transcription</keyword>
<evidence type="ECO:0000256" key="2">
    <source>
        <dbReference type="ARBA" id="ARBA00022723"/>
    </source>
</evidence>
<dbReference type="InterPro" id="IPR036864">
    <property type="entry name" value="Zn2-C6_fun-type_DNA-bd_sf"/>
</dbReference>
<feature type="compositionally biased region" description="Polar residues" evidence="6">
    <location>
        <begin position="64"/>
        <end position="75"/>
    </location>
</feature>
<evidence type="ECO:0000259" key="7">
    <source>
        <dbReference type="PROSITE" id="PS50048"/>
    </source>
</evidence>
<dbReference type="InterPro" id="IPR001138">
    <property type="entry name" value="Zn2Cys6_DnaBD"/>
</dbReference>
<reference evidence="8 9" key="1">
    <citation type="submission" date="2021-02" db="EMBL/GenBank/DDBJ databases">
        <title>Genome assembly of Pseudopithomyces chartarum.</title>
        <authorList>
            <person name="Jauregui R."/>
            <person name="Singh J."/>
            <person name="Voisey C."/>
        </authorList>
    </citation>
    <scope>NUCLEOTIDE SEQUENCE [LARGE SCALE GENOMIC DNA]</scope>
    <source>
        <strain evidence="8 9">AGR01</strain>
    </source>
</reference>
<dbReference type="PROSITE" id="PS50048">
    <property type="entry name" value="ZN2_CY6_FUNGAL_2"/>
    <property type="match status" value="1"/>
</dbReference>
<evidence type="ECO:0000313" key="9">
    <source>
        <dbReference type="Proteomes" id="UP001280581"/>
    </source>
</evidence>
<dbReference type="Proteomes" id="UP001280581">
    <property type="component" value="Unassembled WGS sequence"/>
</dbReference>
<evidence type="ECO:0000256" key="6">
    <source>
        <dbReference type="SAM" id="MobiDB-lite"/>
    </source>
</evidence>
<dbReference type="GO" id="GO:0000981">
    <property type="term" value="F:DNA-binding transcription factor activity, RNA polymerase II-specific"/>
    <property type="evidence" value="ECO:0007669"/>
    <property type="project" value="InterPro"/>
</dbReference>
<keyword evidence="2" id="KW-0479">Metal-binding</keyword>
<keyword evidence="9" id="KW-1185">Reference proteome</keyword>
<proteinExistence type="predicted"/>
<feature type="domain" description="Zn(2)-C6 fungal-type" evidence="7">
    <location>
        <begin position="16"/>
        <end position="46"/>
    </location>
</feature>
<evidence type="ECO:0000256" key="4">
    <source>
        <dbReference type="ARBA" id="ARBA00023163"/>
    </source>
</evidence>
<dbReference type="PANTHER" id="PTHR47338">
    <property type="entry name" value="ZN(II)2CYS6 TRANSCRIPTION FACTOR (EUROFUNG)-RELATED"/>
    <property type="match status" value="1"/>
</dbReference>
<dbReference type="PROSITE" id="PS00463">
    <property type="entry name" value="ZN2_CY6_FUNGAL_1"/>
    <property type="match status" value="1"/>
</dbReference>
<sequence length="543" mass="61105">MEEGQTLDHPQRPIVACLRCREQKLKCGRELPSCERCRKQSAVCTYPAPPDRKQIAQKTRRAKTSQSNHGNPPHQSESEPGATTKAAAKKRRISPDPSSPFHCLAHPETAELPPTEIGLLLHEVFYKRVYSANLLFHKTVSYQVYMLKKTPEYLQRAISALAAIFLQEVHSPHQRHIKVLPMQKLYDQSWSWAHAASVEVLSHVDEPSVLKIQTLQVLHLYYFSRGEIIRAKVHASLAYQLSRLLAYDDLQEPNESYPNRSLQFDREIRRRSFWASWCSMCFGSEDFSASQLCESAVGLPLPARFSEGGSIQGVDLIIGPQLSRDWRSCTDDEQPKSLMAEMIRLLGIWTKVRTWVCHSHSMPNPQRAGELVRLDKLLEDAELSMHLPVTDLLTAAKSCDESPELLASVCSLYHLSRLIIPAFEVIVIENRPLLLTDVAGTSIGMCTKIVFDQALNFAALLQQLIQGNLDITRLWPFSGYAVFLVANIFLNMYNAMLQSGVPAGAPVRIPGPDSDILKNLQSILGVLSIYWKPLQTLGNQPHT</sequence>
<dbReference type="GO" id="GO:0005634">
    <property type="term" value="C:nucleus"/>
    <property type="evidence" value="ECO:0007669"/>
    <property type="project" value="UniProtKB-SubCell"/>
</dbReference>
<keyword evidence="3" id="KW-0805">Transcription regulation</keyword>
<protein>
    <recommendedName>
        <fullName evidence="7">Zn(2)-C6 fungal-type domain-containing protein</fullName>
    </recommendedName>
</protein>
<dbReference type="CDD" id="cd00067">
    <property type="entry name" value="GAL4"/>
    <property type="match status" value="1"/>
</dbReference>
<dbReference type="AlphaFoldDB" id="A0AAN6M059"/>
<evidence type="ECO:0000256" key="1">
    <source>
        <dbReference type="ARBA" id="ARBA00004123"/>
    </source>
</evidence>
<comment type="caution">
    <text evidence="8">The sequence shown here is derived from an EMBL/GenBank/DDBJ whole genome shotgun (WGS) entry which is preliminary data.</text>
</comment>
<evidence type="ECO:0000313" key="8">
    <source>
        <dbReference type="EMBL" id="KAK3208584.1"/>
    </source>
</evidence>
<gene>
    <name evidence="8" type="ORF">GRF29_77g1157825</name>
</gene>
<dbReference type="GO" id="GO:0008270">
    <property type="term" value="F:zinc ion binding"/>
    <property type="evidence" value="ECO:0007669"/>
    <property type="project" value="InterPro"/>
</dbReference>
<comment type="subcellular location">
    <subcellularLocation>
        <location evidence="1">Nucleus</location>
    </subcellularLocation>
</comment>
<organism evidence="8 9">
    <name type="scientific">Pseudopithomyces chartarum</name>
    <dbReference type="NCBI Taxonomy" id="1892770"/>
    <lineage>
        <taxon>Eukaryota</taxon>
        <taxon>Fungi</taxon>
        <taxon>Dikarya</taxon>
        <taxon>Ascomycota</taxon>
        <taxon>Pezizomycotina</taxon>
        <taxon>Dothideomycetes</taxon>
        <taxon>Pleosporomycetidae</taxon>
        <taxon>Pleosporales</taxon>
        <taxon>Massarineae</taxon>
        <taxon>Didymosphaeriaceae</taxon>
        <taxon>Pseudopithomyces</taxon>
    </lineage>
</organism>
<dbReference type="Gene3D" id="4.10.240.10">
    <property type="entry name" value="Zn(2)-C6 fungal-type DNA-binding domain"/>
    <property type="match status" value="1"/>
</dbReference>
<dbReference type="InterPro" id="IPR050815">
    <property type="entry name" value="TF_fung"/>
</dbReference>
<dbReference type="EMBL" id="WVTA01000007">
    <property type="protein sequence ID" value="KAK3208584.1"/>
    <property type="molecule type" value="Genomic_DNA"/>
</dbReference>
<dbReference type="CDD" id="cd12148">
    <property type="entry name" value="fungal_TF_MHR"/>
    <property type="match status" value="1"/>
</dbReference>
<dbReference type="SMART" id="SM00066">
    <property type="entry name" value="GAL4"/>
    <property type="match status" value="1"/>
</dbReference>